<comment type="caution">
    <text evidence="1">The sequence shown here is derived from an EMBL/GenBank/DDBJ whole genome shotgun (WGS) entry which is preliminary data.</text>
</comment>
<organism evidence="1 2">
    <name type="scientific">Paenibacillus odorifer</name>
    <dbReference type="NCBI Taxonomy" id="189426"/>
    <lineage>
        <taxon>Bacteria</taxon>
        <taxon>Bacillati</taxon>
        <taxon>Bacillota</taxon>
        <taxon>Bacilli</taxon>
        <taxon>Bacillales</taxon>
        <taxon>Paenibacillaceae</taxon>
        <taxon>Paenibacillus</taxon>
    </lineage>
</organism>
<dbReference type="Proteomes" id="UP000187465">
    <property type="component" value="Unassembled WGS sequence"/>
</dbReference>
<gene>
    <name evidence="1" type="ORF">BJP51_26410</name>
</gene>
<dbReference type="RefSeq" id="WP_076179495.1">
    <property type="nucleotide sequence ID" value="NZ_MPTQ01000017.1"/>
</dbReference>
<protein>
    <submittedName>
        <fullName evidence="1">Uncharacterized protein</fullName>
    </submittedName>
</protein>
<accession>A0A1R0X1Q8</accession>
<proteinExistence type="predicted"/>
<reference evidence="1 2" key="1">
    <citation type="submission" date="2016-10" db="EMBL/GenBank/DDBJ databases">
        <title>Paenibacillus species isolates.</title>
        <authorList>
            <person name="Beno S.M."/>
        </authorList>
    </citation>
    <scope>NUCLEOTIDE SEQUENCE [LARGE SCALE GENOMIC DNA]</scope>
    <source>
        <strain evidence="1 2">FSL H7-0604</strain>
    </source>
</reference>
<evidence type="ECO:0000313" key="1">
    <source>
        <dbReference type="EMBL" id="OMD26728.1"/>
    </source>
</evidence>
<dbReference type="EMBL" id="MKQP01000040">
    <property type="protein sequence ID" value="OMD26728.1"/>
    <property type="molecule type" value="Genomic_DNA"/>
</dbReference>
<dbReference type="AlphaFoldDB" id="A0A1R0X1Q8"/>
<evidence type="ECO:0000313" key="2">
    <source>
        <dbReference type="Proteomes" id="UP000187465"/>
    </source>
</evidence>
<sequence>MPLDLPGIRVYEEALAIQHLLERGAKEEDNSFRRSLYNKVEALAETSPRCRPYFECAETANYRMRLHTEKWRLYTNASFVYH</sequence>
<name>A0A1R0X1Q8_9BACL</name>